<comment type="caution">
    <text evidence="2">The sequence shown here is derived from an EMBL/GenBank/DDBJ whole genome shotgun (WGS) entry which is preliminary data.</text>
</comment>
<feature type="compositionally biased region" description="Basic residues" evidence="1">
    <location>
        <begin position="122"/>
        <end position="134"/>
    </location>
</feature>
<accession>A0A2K3MJQ0</accession>
<organism evidence="2 3">
    <name type="scientific">Trifolium pratense</name>
    <name type="common">Red clover</name>
    <dbReference type="NCBI Taxonomy" id="57577"/>
    <lineage>
        <taxon>Eukaryota</taxon>
        <taxon>Viridiplantae</taxon>
        <taxon>Streptophyta</taxon>
        <taxon>Embryophyta</taxon>
        <taxon>Tracheophyta</taxon>
        <taxon>Spermatophyta</taxon>
        <taxon>Magnoliopsida</taxon>
        <taxon>eudicotyledons</taxon>
        <taxon>Gunneridae</taxon>
        <taxon>Pentapetalae</taxon>
        <taxon>rosids</taxon>
        <taxon>fabids</taxon>
        <taxon>Fabales</taxon>
        <taxon>Fabaceae</taxon>
        <taxon>Papilionoideae</taxon>
        <taxon>50 kb inversion clade</taxon>
        <taxon>NPAAA clade</taxon>
        <taxon>Hologalegina</taxon>
        <taxon>IRL clade</taxon>
        <taxon>Trifolieae</taxon>
        <taxon>Trifolium</taxon>
    </lineage>
</organism>
<dbReference type="Proteomes" id="UP000236291">
    <property type="component" value="Unassembled WGS sequence"/>
</dbReference>
<sequence>MESTSQWRHHCTQPRYVVNPEIPLQYASVTDRLDGKNFDEYQKWLFKYQTLFTWLLSTFSDGVLPCVLSCKHSHEVWDKIHKYFNSVFKSRAQMETKHNNTNSDTEVQDSGTEHYNVNAYRGRGRGKGRARGRGRAQYAPNTW</sequence>
<evidence type="ECO:0000313" key="2">
    <source>
        <dbReference type="EMBL" id="PNX91053.1"/>
    </source>
</evidence>
<dbReference type="EMBL" id="ASHM01064863">
    <property type="protein sequence ID" value="PNX91053.1"/>
    <property type="molecule type" value="Genomic_DNA"/>
</dbReference>
<name>A0A2K3MJQ0_TRIPR</name>
<proteinExistence type="predicted"/>
<evidence type="ECO:0000313" key="3">
    <source>
        <dbReference type="Proteomes" id="UP000236291"/>
    </source>
</evidence>
<feature type="region of interest" description="Disordered" evidence="1">
    <location>
        <begin position="117"/>
        <end position="143"/>
    </location>
</feature>
<protein>
    <submittedName>
        <fullName evidence="2">Retrovirus-related Pol polyprotein from transposon TNT 1-94</fullName>
    </submittedName>
</protein>
<gene>
    <name evidence="2" type="ORF">L195_g047182</name>
</gene>
<evidence type="ECO:0000256" key="1">
    <source>
        <dbReference type="SAM" id="MobiDB-lite"/>
    </source>
</evidence>
<reference evidence="2 3" key="2">
    <citation type="journal article" date="2017" name="Front. Plant Sci.">
        <title>Gene Classification and Mining of Molecular Markers Useful in Red Clover (Trifolium pratense) Breeding.</title>
        <authorList>
            <person name="Istvanek J."/>
            <person name="Dluhosova J."/>
            <person name="Dluhos P."/>
            <person name="Patkova L."/>
            <person name="Nedelnik J."/>
            <person name="Repkova J."/>
        </authorList>
    </citation>
    <scope>NUCLEOTIDE SEQUENCE [LARGE SCALE GENOMIC DNA]</scope>
    <source>
        <strain evidence="3">cv. Tatra</strain>
        <tissue evidence="2">Young leaves</tissue>
    </source>
</reference>
<dbReference type="AlphaFoldDB" id="A0A2K3MJQ0"/>
<reference evidence="2 3" key="1">
    <citation type="journal article" date="2014" name="Am. J. Bot.">
        <title>Genome assembly and annotation for red clover (Trifolium pratense; Fabaceae).</title>
        <authorList>
            <person name="Istvanek J."/>
            <person name="Jaros M."/>
            <person name="Krenek A."/>
            <person name="Repkova J."/>
        </authorList>
    </citation>
    <scope>NUCLEOTIDE SEQUENCE [LARGE SCALE GENOMIC DNA]</scope>
    <source>
        <strain evidence="3">cv. Tatra</strain>
        <tissue evidence="2">Young leaves</tissue>
    </source>
</reference>